<keyword evidence="6" id="KW-1185">Reference proteome</keyword>
<sequence length="424" mass="46515">MAGTLFRFLQDSKIVIAIPQYTEVTEREDQKKKKKKQPPKRACGLIATDTIVAYGSTGSPLPRTKIAAILTLIFFPLFSFPPFIFIYRFYHIKFLIYFVFVLLISWIRSYILEMSVPTDHTGQSLAAVPLSNETTNWTIGVSEIKTLEVSNVSLVVSEEDIKEFFSLCGEIQYVEMRSESDTTQLVYVTFKDSQGADTALLLSGATIAGLPVTITHAQDYQLPPDAVSLKMEHEPPETDSAVKKAEDVVSTMLAKGFVLGKDAINKAKAFDEQHKLTSNASATVTSIDQKMGLSEKLSVGTAIVNEKLKEMDDHFQVSEKTKSAYAVAEQKASSAGSAIMSNRYVLTGATWVTSAFSRVTKAAEDVSMKTKVKVEKAEEEKKEGINTKKAEIINDLALANSVKSPEGDPPLAPIDSTDSKLGNI</sequence>
<feature type="domain" description="RRM" evidence="4">
    <location>
        <begin position="145"/>
        <end position="219"/>
    </location>
</feature>
<keyword evidence="3" id="KW-0472">Membrane</keyword>
<dbReference type="AlphaFoldDB" id="V4TLM1"/>
<dbReference type="PANTHER" id="PTHR32343">
    <property type="entry name" value="SERINE/ARGININE-RICH SPLICING FACTOR"/>
    <property type="match status" value="1"/>
</dbReference>
<evidence type="ECO:0000256" key="2">
    <source>
        <dbReference type="SAM" id="MobiDB-lite"/>
    </source>
</evidence>
<dbReference type="GO" id="GO:0003723">
    <property type="term" value="F:RNA binding"/>
    <property type="evidence" value="ECO:0007669"/>
    <property type="project" value="UniProtKB-UniRule"/>
</dbReference>
<name>V4TLM1_CITCL</name>
<dbReference type="Pfam" id="PF00076">
    <property type="entry name" value="RRM_1"/>
    <property type="match status" value="1"/>
</dbReference>
<dbReference type="KEGG" id="cic:CICLE_v10015346mg"/>
<evidence type="ECO:0000313" key="5">
    <source>
        <dbReference type="EMBL" id="ESR61368.1"/>
    </source>
</evidence>
<dbReference type="PROSITE" id="PS50102">
    <property type="entry name" value="RRM"/>
    <property type="match status" value="1"/>
</dbReference>
<evidence type="ECO:0000256" key="3">
    <source>
        <dbReference type="SAM" id="Phobius"/>
    </source>
</evidence>
<reference evidence="5 6" key="1">
    <citation type="submission" date="2013-10" db="EMBL/GenBank/DDBJ databases">
        <authorList>
            <consortium name="International Citrus Genome Consortium"/>
            <person name="Jenkins J."/>
            <person name="Schmutz J."/>
            <person name="Prochnik S."/>
            <person name="Rokhsar D."/>
            <person name="Gmitter F."/>
            <person name="Ollitrault P."/>
            <person name="Machado M."/>
            <person name="Talon M."/>
            <person name="Wincker P."/>
            <person name="Jaillon O."/>
            <person name="Morgante M."/>
        </authorList>
    </citation>
    <scope>NUCLEOTIDE SEQUENCE</scope>
    <source>
        <strain evidence="6">cv. Clemenules</strain>
    </source>
</reference>
<dbReference type="OMA" id="TITHAQD"/>
<gene>
    <name evidence="5" type="ORF">CICLE_v10015346mg</name>
</gene>
<dbReference type="eggNOG" id="ENOG502QVG7">
    <property type="taxonomic scope" value="Eukaryota"/>
</dbReference>
<dbReference type="SMART" id="SM00360">
    <property type="entry name" value="RRM"/>
    <property type="match status" value="1"/>
</dbReference>
<dbReference type="EMBL" id="KI536312">
    <property type="protein sequence ID" value="ESR61368.1"/>
    <property type="molecule type" value="Genomic_DNA"/>
</dbReference>
<evidence type="ECO:0000256" key="1">
    <source>
        <dbReference type="PROSITE-ProRule" id="PRU00176"/>
    </source>
</evidence>
<dbReference type="Proteomes" id="UP000030687">
    <property type="component" value="Unassembled WGS sequence"/>
</dbReference>
<dbReference type="InterPro" id="IPR035979">
    <property type="entry name" value="RBD_domain_sf"/>
</dbReference>
<evidence type="ECO:0000259" key="4">
    <source>
        <dbReference type="PROSITE" id="PS50102"/>
    </source>
</evidence>
<feature type="transmembrane region" description="Helical" evidence="3">
    <location>
        <begin position="94"/>
        <end position="111"/>
    </location>
</feature>
<organism evidence="5 6">
    <name type="scientific">Citrus clementina</name>
    <name type="common">Clementine</name>
    <name type="synonym">Citrus deliciosa x Citrus sinensis</name>
    <dbReference type="NCBI Taxonomy" id="85681"/>
    <lineage>
        <taxon>Eukaryota</taxon>
        <taxon>Viridiplantae</taxon>
        <taxon>Streptophyta</taxon>
        <taxon>Embryophyta</taxon>
        <taxon>Tracheophyta</taxon>
        <taxon>Spermatophyta</taxon>
        <taxon>Magnoliopsida</taxon>
        <taxon>eudicotyledons</taxon>
        <taxon>Gunneridae</taxon>
        <taxon>Pentapetalae</taxon>
        <taxon>rosids</taxon>
        <taxon>malvids</taxon>
        <taxon>Sapindales</taxon>
        <taxon>Rutaceae</taxon>
        <taxon>Aurantioideae</taxon>
        <taxon>Citrus</taxon>
    </lineage>
</organism>
<keyword evidence="1" id="KW-0694">RNA-binding</keyword>
<keyword evidence="3" id="KW-1133">Transmembrane helix</keyword>
<dbReference type="InParanoid" id="V4TLM1"/>
<dbReference type="Gene3D" id="3.30.70.330">
    <property type="match status" value="1"/>
</dbReference>
<keyword evidence="3" id="KW-0812">Transmembrane</keyword>
<dbReference type="PANTHER" id="PTHR32343:SF29">
    <property type="entry name" value="RNA-BINDING (RRM_RBD_RNP MOTIFS) FAMILY PROTEIN"/>
    <property type="match status" value="1"/>
</dbReference>
<proteinExistence type="predicted"/>
<dbReference type="SUPFAM" id="SSF54928">
    <property type="entry name" value="RNA-binding domain, RBD"/>
    <property type="match status" value="1"/>
</dbReference>
<protein>
    <recommendedName>
        <fullName evidence="4">RRM domain-containing protein</fullName>
    </recommendedName>
</protein>
<dbReference type="InterPro" id="IPR012677">
    <property type="entry name" value="Nucleotide-bd_a/b_plait_sf"/>
</dbReference>
<evidence type="ECO:0000313" key="6">
    <source>
        <dbReference type="Proteomes" id="UP000030687"/>
    </source>
</evidence>
<accession>V4TLM1</accession>
<dbReference type="Gramene" id="ESR61368">
    <property type="protein sequence ID" value="ESR61368"/>
    <property type="gene ID" value="CICLE_v10015346mg"/>
</dbReference>
<feature type="transmembrane region" description="Helical" evidence="3">
    <location>
        <begin position="66"/>
        <end position="87"/>
    </location>
</feature>
<dbReference type="InterPro" id="IPR000504">
    <property type="entry name" value="RRM_dom"/>
</dbReference>
<feature type="region of interest" description="Disordered" evidence="2">
    <location>
        <begin position="401"/>
        <end position="424"/>
    </location>
</feature>